<evidence type="ECO:0000256" key="6">
    <source>
        <dbReference type="ARBA" id="ARBA00022723"/>
    </source>
</evidence>
<evidence type="ECO:0000256" key="9">
    <source>
        <dbReference type="ARBA" id="ARBA00022919"/>
    </source>
</evidence>
<name>A0A836KTI0_LEIEN</name>
<dbReference type="GO" id="GO:0006665">
    <property type="term" value="P:sphingolipid metabolic process"/>
    <property type="evidence" value="ECO:0007669"/>
    <property type="project" value="UniProtKB-KW"/>
</dbReference>
<dbReference type="GO" id="GO:0016020">
    <property type="term" value="C:membrane"/>
    <property type="evidence" value="ECO:0007669"/>
    <property type="project" value="UniProtKB-SubCell"/>
</dbReference>
<keyword evidence="7" id="KW-0378">Hydrolase</keyword>
<feature type="compositionally biased region" description="Polar residues" evidence="13">
    <location>
        <begin position="572"/>
        <end position="582"/>
    </location>
</feature>
<evidence type="ECO:0000256" key="4">
    <source>
        <dbReference type="ARBA" id="ARBA00006335"/>
    </source>
</evidence>
<dbReference type="Pfam" id="PF03372">
    <property type="entry name" value="Exo_endo_phos"/>
    <property type="match status" value="1"/>
</dbReference>
<keyword evidence="11" id="KW-0443">Lipid metabolism</keyword>
<comment type="subcellular location">
    <subcellularLocation>
        <location evidence="1">Membrane</location>
        <topology evidence="1">Multi-pass membrane protein</topology>
    </subcellularLocation>
</comment>
<feature type="domain" description="Endonuclease/exonuclease/phosphatase" evidence="14">
    <location>
        <begin position="17"/>
        <end position="293"/>
    </location>
</feature>
<comment type="similarity">
    <text evidence="4">Belongs to the neutral sphingomyelinase family.</text>
</comment>
<evidence type="ECO:0000256" key="7">
    <source>
        <dbReference type="ARBA" id="ARBA00022801"/>
    </source>
</evidence>
<keyword evidence="5" id="KW-0812">Transmembrane</keyword>
<protein>
    <recommendedName>
        <fullName evidence="14">Endonuclease/exonuclease/phosphatase domain-containing protein</fullName>
    </recommendedName>
</protein>
<dbReference type="PANTHER" id="PTHR16320">
    <property type="entry name" value="SPHINGOMYELINASE FAMILY MEMBER"/>
    <property type="match status" value="1"/>
</dbReference>
<reference evidence="15 16" key="1">
    <citation type="submission" date="2021-02" db="EMBL/GenBank/DDBJ databases">
        <title>Leishmania (Mundinia) enrietti genome sequencing and assembly.</title>
        <authorList>
            <person name="Almutairi H."/>
            <person name="Gatherer D."/>
        </authorList>
    </citation>
    <scope>NUCLEOTIDE SEQUENCE [LARGE SCALE GENOMIC DNA]</scope>
    <source>
        <strain evidence="15">CUR178</strain>
    </source>
</reference>
<dbReference type="AlphaFoldDB" id="A0A836KTI0"/>
<comment type="caution">
    <text evidence="15">The sequence shown here is derived from an EMBL/GenBank/DDBJ whole genome shotgun (WGS) entry which is preliminary data.</text>
</comment>
<evidence type="ECO:0000256" key="10">
    <source>
        <dbReference type="ARBA" id="ARBA00022989"/>
    </source>
</evidence>
<proteinExistence type="inferred from homology"/>
<comment type="pathway">
    <text evidence="3">Sphingolipid metabolism.</text>
</comment>
<evidence type="ECO:0000256" key="5">
    <source>
        <dbReference type="ARBA" id="ARBA00022692"/>
    </source>
</evidence>
<evidence type="ECO:0000256" key="12">
    <source>
        <dbReference type="ARBA" id="ARBA00023136"/>
    </source>
</evidence>
<keyword evidence="9" id="KW-0746">Sphingolipid metabolism</keyword>
<dbReference type="GO" id="GO:0046872">
    <property type="term" value="F:metal ion binding"/>
    <property type="evidence" value="ECO:0007669"/>
    <property type="project" value="UniProtKB-KW"/>
</dbReference>
<organism evidence="15 16">
    <name type="scientific">Leishmania enriettii</name>
    <dbReference type="NCBI Taxonomy" id="5663"/>
    <lineage>
        <taxon>Eukaryota</taxon>
        <taxon>Discoba</taxon>
        <taxon>Euglenozoa</taxon>
        <taxon>Kinetoplastea</taxon>
        <taxon>Metakinetoplastina</taxon>
        <taxon>Trypanosomatida</taxon>
        <taxon>Trypanosomatidae</taxon>
        <taxon>Leishmaniinae</taxon>
        <taxon>Leishmania</taxon>
    </lineage>
</organism>
<feature type="region of interest" description="Disordered" evidence="13">
    <location>
        <begin position="346"/>
        <end position="368"/>
    </location>
</feature>
<dbReference type="GeneID" id="94175192"/>
<evidence type="ECO:0000313" key="16">
    <source>
        <dbReference type="Proteomes" id="UP000674179"/>
    </source>
</evidence>
<keyword evidence="16" id="KW-1185">Reference proteome</keyword>
<dbReference type="SUPFAM" id="SSF56219">
    <property type="entry name" value="DNase I-like"/>
    <property type="match status" value="1"/>
</dbReference>
<evidence type="ECO:0000256" key="13">
    <source>
        <dbReference type="SAM" id="MobiDB-lite"/>
    </source>
</evidence>
<evidence type="ECO:0000256" key="11">
    <source>
        <dbReference type="ARBA" id="ARBA00023098"/>
    </source>
</evidence>
<dbReference type="OrthoDB" id="387657at2759"/>
<keyword evidence="12" id="KW-0472">Membrane</keyword>
<accession>A0A836KTI0</accession>
<dbReference type="RefSeq" id="XP_067695341.1">
    <property type="nucleotide sequence ID" value="XM_067839682.1"/>
</dbReference>
<dbReference type="Gene3D" id="3.60.10.10">
    <property type="entry name" value="Endonuclease/exonuclease/phosphatase"/>
    <property type="match status" value="1"/>
</dbReference>
<dbReference type="EMBL" id="JAFHKP010000008">
    <property type="protein sequence ID" value="KAG5485077.1"/>
    <property type="molecule type" value="Genomic_DNA"/>
</dbReference>
<evidence type="ECO:0000256" key="2">
    <source>
        <dbReference type="ARBA" id="ARBA00004760"/>
    </source>
</evidence>
<comment type="pathway">
    <text evidence="2">Lipid metabolism; sphingolipid metabolism.</text>
</comment>
<evidence type="ECO:0000256" key="8">
    <source>
        <dbReference type="ARBA" id="ARBA00022842"/>
    </source>
</evidence>
<dbReference type="Proteomes" id="UP000674179">
    <property type="component" value="Chromosome 8"/>
</dbReference>
<evidence type="ECO:0000256" key="3">
    <source>
        <dbReference type="ARBA" id="ARBA00004991"/>
    </source>
</evidence>
<dbReference type="KEGG" id="lenr:94175192"/>
<keyword evidence="8" id="KW-0460">Magnesium</keyword>
<keyword evidence="6" id="KW-0479">Metal-binding</keyword>
<feature type="region of interest" description="Disordered" evidence="13">
    <location>
        <begin position="535"/>
        <end position="589"/>
    </location>
</feature>
<evidence type="ECO:0000313" key="15">
    <source>
        <dbReference type="EMBL" id="KAG5485077.1"/>
    </source>
</evidence>
<evidence type="ECO:0000256" key="1">
    <source>
        <dbReference type="ARBA" id="ARBA00004141"/>
    </source>
</evidence>
<gene>
    <name evidence="15" type="ORF">CUR178_08047</name>
</gene>
<keyword evidence="10" id="KW-1133">Transmembrane helix</keyword>
<dbReference type="PANTHER" id="PTHR16320:SF24">
    <property type="entry name" value="PHOSPHODIESTERASE, PUTATIVE-RELATED"/>
    <property type="match status" value="1"/>
</dbReference>
<evidence type="ECO:0000259" key="14">
    <source>
        <dbReference type="Pfam" id="PF03372"/>
    </source>
</evidence>
<sequence>MSQLPNAAGGELPMRVLTFNLWGIFNSKMREARMKAFATKIEHYDVILLQEQFSAEDFDLIYRHASPMVQQTYSFRRFRSSFYGSGCAVISRYPIHRAFFHTFPLQGYPEMVIHGDFFANKGAAMVRVMVPVATENGCAASAQEVTLYTTHLVAVYQKVSQLPSWRRERYLPFRISQAMSLANFIISTSHPGDRIIIGGDFNCSQRSLELQIMLILLKRHGYDILSVLPPPKALPTPAEVPECAHGEQFFTYSDRNAFNSMNTSYFKLLRLESDVPVQIDHIFFSRPAFALRTFTDCPDVADDHPRNARDAPSGVVVFTKNEVYVPPKSTWCGFLWQRLLTGKSASRDAGGAGKPTQPSGKTAQEAEGQSADKAAHCYPLSDHFGVAALLGMRVGEAGSTASQVGLHAEVRDMAATELTPEEARVVLRVVDYLEDYVCRLRSQVKTTRYMAVLSVLLVAANIWVLRRLSKTAEARTAGVLEQMYDMAAATTHNAAKAAQPEKGLESIKHGFQVVKNWVNSQLHLTLQVVREAAGAPPTPGSSACGTAGAPEKTAASVADSTAALPKKVPTPTEITTNNSAPTTPEGDAATAARPDFRVVAEALAWRPLWASAWVSSALNITAAVAGSFSFAIGTFQRSGNANILEEQVDQLKLL</sequence>
<dbReference type="InterPro" id="IPR005135">
    <property type="entry name" value="Endo/exonuclease/phosphatase"/>
</dbReference>
<dbReference type="InterPro" id="IPR036691">
    <property type="entry name" value="Endo/exonu/phosph_ase_sf"/>
</dbReference>
<dbReference type="InterPro" id="IPR038772">
    <property type="entry name" value="Sph/SMPD2-like"/>
</dbReference>
<dbReference type="GO" id="GO:0004767">
    <property type="term" value="F:sphingomyelin phosphodiesterase activity"/>
    <property type="evidence" value="ECO:0007669"/>
    <property type="project" value="InterPro"/>
</dbReference>